<gene>
    <name evidence="6" type="ORF">S01H4_11709</name>
</gene>
<accession>X0ZG50</accession>
<evidence type="ECO:0000256" key="3">
    <source>
        <dbReference type="ARBA" id="ARBA00022840"/>
    </source>
</evidence>
<evidence type="ECO:0008006" key="7">
    <source>
        <dbReference type="Google" id="ProtNLM"/>
    </source>
</evidence>
<sequence>LSGGMKQRVCIAMAITLEPEVIIADEPTSALDVVVQRVVMQTLVDVQERLGAALILIGHDMGLQAQVVNRQAVMYAGKIAEIGEVKTMYKNSLHPYTKLLIKSLPTLQLRHDFQGIPGLPPSLFNPPKGCAFSNRCPYVMEQCREVMPKLVEIQPNHFVACHLHSEVIR</sequence>
<feature type="non-terminal residue" evidence="6">
    <location>
        <position position="1"/>
    </location>
</feature>
<dbReference type="GO" id="GO:0005524">
    <property type="term" value="F:ATP binding"/>
    <property type="evidence" value="ECO:0007669"/>
    <property type="project" value="UniProtKB-KW"/>
</dbReference>
<dbReference type="AlphaFoldDB" id="X0ZG50"/>
<dbReference type="NCBIfam" id="TIGR01727">
    <property type="entry name" value="oligo_HPY"/>
    <property type="match status" value="1"/>
</dbReference>
<comment type="caution">
    <text evidence="6">The sequence shown here is derived from an EMBL/GenBank/DDBJ whole genome shotgun (WGS) entry which is preliminary data.</text>
</comment>
<keyword evidence="2" id="KW-0547">Nucleotide-binding</keyword>
<dbReference type="Pfam" id="PF08352">
    <property type="entry name" value="oligo_HPY"/>
    <property type="match status" value="1"/>
</dbReference>
<dbReference type="GO" id="GO:0015833">
    <property type="term" value="P:peptide transport"/>
    <property type="evidence" value="ECO:0007669"/>
    <property type="project" value="InterPro"/>
</dbReference>
<organism evidence="6">
    <name type="scientific">marine sediment metagenome</name>
    <dbReference type="NCBI Taxonomy" id="412755"/>
    <lineage>
        <taxon>unclassified sequences</taxon>
        <taxon>metagenomes</taxon>
        <taxon>ecological metagenomes</taxon>
    </lineage>
</organism>
<dbReference type="PANTHER" id="PTHR43067">
    <property type="entry name" value="OLIGOPEPTIDE/DIPEPTIDE ABC TRANSPORTER, ATPASE SUBUNIT"/>
    <property type="match status" value="1"/>
</dbReference>
<dbReference type="Gene3D" id="3.40.50.300">
    <property type="entry name" value="P-loop containing nucleotide triphosphate hydrolases"/>
    <property type="match status" value="1"/>
</dbReference>
<name>X0ZG50_9ZZZZ</name>
<dbReference type="SUPFAM" id="SSF52540">
    <property type="entry name" value="P-loop containing nucleoside triphosphate hydrolases"/>
    <property type="match status" value="1"/>
</dbReference>
<dbReference type="GO" id="GO:0016887">
    <property type="term" value="F:ATP hydrolysis activity"/>
    <property type="evidence" value="ECO:0007669"/>
    <property type="project" value="InterPro"/>
</dbReference>
<proteinExistence type="predicted"/>
<dbReference type="InterPro" id="IPR027417">
    <property type="entry name" value="P-loop_NTPase"/>
</dbReference>
<feature type="domain" description="ABC transporter" evidence="4">
    <location>
        <begin position="1"/>
        <end position="29"/>
    </location>
</feature>
<evidence type="ECO:0000256" key="1">
    <source>
        <dbReference type="ARBA" id="ARBA00022448"/>
    </source>
</evidence>
<evidence type="ECO:0000259" key="4">
    <source>
        <dbReference type="Pfam" id="PF00005"/>
    </source>
</evidence>
<dbReference type="InterPro" id="IPR013563">
    <property type="entry name" value="Oligopep_ABC_C"/>
</dbReference>
<feature type="domain" description="Oligopeptide/dipeptide ABC transporter C-terminal" evidence="5">
    <location>
        <begin position="81"/>
        <end position="143"/>
    </location>
</feature>
<protein>
    <recommendedName>
        <fullName evidence="7">ABC transporter domain-containing protein</fullName>
    </recommendedName>
</protein>
<keyword evidence="1" id="KW-0813">Transport</keyword>
<evidence type="ECO:0000259" key="5">
    <source>
        <dbReference type="Pfam" id="PF08352"/>
    </source>
</evidence>
<keyword evidence="3" id="KW-0067">ATP-binding</keyword>
<dbReference type="Pfam" id="PF00005">
    <property type="entry name" value="ABC_tran"/>
    <property type="match status" value="1"/>
</dbReference>
<reference evidence="6" key="1">
    <citation type="journal article" date="2014" name="Front. Microbiol.">
        <title>High frequency of phylogenetically diverse reductive dehalogenase-homologous genes in deep subseafloor sedimentary metagenomes.</title>
        <authorList>
            <person name="Kawai M."/>
            <person name="Futagami T."/>
            <person name="Toyoda A."/>
            <person name="Takaki Y."/>
            <person name="Nishi S."/>
            <person name="Hori S."/>
            <person name="Arai W."/>
            <person name="Tsubouchi T."/>
            <person name="Morono Y."/>
            <person name="Uchiyama I."/>
            <person name="Ito T."/>
            <person name="Fujiyama A."/>
            <person name="Inagaki F."/>
            <person name="Takami H."/>
        </authorList>
    </citation>
    <scope>NUCLEOTIDE SEQUENCE</scope>
    <source>
        <strain evidence="6">Expedition CK06-06</strain>
    </source>
</reference>
<dbReference type="EMBL" id="BART01004803">
    <property type="protein sequence ID" value="GAG57152.1"/>
    <property type="molecule type" value="Genomic_DNA"/>
</dbReference>
<evidence type="ECO:0000313" key="6">
    <source>
        <dbReference type="EMBL" id="GAG57152.1"/>
    </source>
</evidence>
<dbReference type="InterPro" id="IPR003439">
    <property type="entry name" value="ABC_transporter-like_ATP-bd"/>
</dbReference>
<dbReference type="PANTHER" id="PTHR43067:SF3">
    <property type="entry name" value="MALTOSE ABC TRANSPORTER, ATP-BINDING PROTEIN"/>
    <property type="match status" value="1"/>
</dbReference>
<evidence type="ECO:0000256" key="2">
    <source>
        <dbReference type="ARBA" id="ARBA00022741"/>
    </source>
</evidence>